<evidence type="ECO:0000313" key="1">
    <source>
        <dbReference type="EMBL" id="JAD92345.1"/>
    </source>
</evidence>
<dbReference type="EMBL" id="GBRH01205550">
    <property type="protein sequence ID" value="JAD92345.1"/>
    <property type="molecule type" value="Transcribed_RNA"/>
</dbReference>
<reference evidence="1" key="1">
    <citation type="submission" date="2014-09" db="EMBL/GenBank/DDBJ databases">
        <authorList>
            <person name="Magalhaes I.L.F."/>
            <person name="Oliveira U."/>
            <person name="Santos F.R."/>
            <person name="Vidigal T.H.D.A."/>
            <person name="Brescovit A.D."/>
            <person name="Santos A.J."/>
        </authorList>
    </citation>
    <scope>NUCLEOTIDE SEQUENCE</scope>
    <source>
        <tissue evidence="1">Shoot tissue taken approximately 20 cm above the soil surface</tissue>
    </source>
</reference>
<reference evidence="1" key="2">
    <citation type="journal article" date="2015" name="Data Brief">
        <title>Shoot transcriptome of the giant reed, Arundo donax.</title>
        <authorList>
            <person name="Barrero R.A."/>
            <person name="Guerrero F.D."/>
            <person name="Moolhuijzen P."/>
            <person name="Goolsby J.A."/>
            <person name="Tidwell J."/>
            <person name="Bellgard S.E."/>
            <person name="Bellgard M.I."/>
        </authorList>
    </citation>
    <scope>NUCLEOTIDE SEQUENCE</scope>
    <source>
        <tissue evidence="1">Shoot tissue taken approximately 20 cm above the soil surface</tissue>
    </source>
</reference>
<protein>
    <submittedName>
        <fullName evidence="1">Uncharacterized protein</fullName>
    </submittedName>
</protein>
<organism evidence="1">
    <name type="scientific">Arundo donax</name>
    <name type="common">Giant reed</name>
    <name type="synonym">Donax arundinaceus</name>
    <dbReference type="NCBI Taxonomy" id="35708"/>
    <lineage>
        <taxon>Eukaryota</taxon>
        <taxon>Viridiplantae</taxon>
        <taxon>Streptophyta</taxon>
        <taxon>Embryophyta</taxon>
        <taxon>Tracheophyta</taxon>
        <taxon>Spermatophyta</taxon>
        <taxon>Magnoliopsida</taxon>
        <taxon>Liliopsida</taxon>
        <taxon>Poales</taxon>
        <taxon>Poaceae</taxon>
        <taxon>PACMAD clade</taxon>
        <taxon>Arundinoideae</taxon>
        <taxon>Arundineae</taxon>
        <taxon>Arundo</taxon>
    </lineage>
</organism>
<name>A0A0A9E361_ARUDO</name>
<accession>A0A0A9E361</accession>
<proteinExistence type="predicted"/>
<sequence length="14" mass="1565">MQVVEGPEVELTFS</sequence>